<organism evidence="1 2">
    <name type="scientific">Bacillus cereus (strain ATCC 10987 / NRS 248)</name>
    <dbReference type="NCBI Taxonomy" id="222523"/>
    <lineage>
        <taxon>Bacteria</taxon>
        <taxon>Bacillati</taxon>
        <taxon>Bacillota</taxon>
        <taxon>Bacilli</taxon>
        <taxon>Bacillales</taxon>
        <taxon>Bacillaceae</taxon>
        <taxon>Bacillus</taxon>
        <taxon>Bacillus cereus group</taxon>
    </lineage>
</organism>
<protein>
    <recommendedName>
        <fullName evidence="3">Transposase</fullName>
    </recommendedName>
</protein>
<dbReference type="KEGG" id="bca:BCE_2637"/>
<proteinExistence type="predicted"/>
<reference evidence="1 2" key="1">
    <citation type="journal article" date="2004" name="Nucleic Acids Res.">
        <title>The genome sequence of Bacillus cereus ATCC 10987 reveals metabolic adaptations and a large plasmid related to Bacillus anthracis pXO1.</title>
        <authorList>
            <person name="Rasko D.A."/>
            <person name="Ravel J."/>
            <person name="Okstad O.A."/>
            <person name="Helgason E."/>
            <person name="Cer R.Z."/>
            <person name="Jiang L."/>
            <person name="Shores K.A."/>
            <person name="Fouts D.E."/>
            <person name="Tourasse N.J."/>
            <person name="Angiuoli S.V."/>
            <person name="Kolonay J."/>
            <person name="Nelson W.C."/>
            <person name="Kolsto A.-B."/>
            <person name="Fraser C.M."/>
            <person name="Read T.D."/>
        </authorList>
    </citation>
    <scope>NUCLEOTIDE SEQUENCE [LARGE SCALE GENOMIC DNA]</scope>
    <source>
        <strain evidence="2">ATCC 10987 / NRS 248</strain>
    </source>
</reference>
<dbReference type="Proteomes" id="UP000002527">
    <property type="component" value="Chromosome"/>
</dbReference>
<sequence length="190" mass="22365">MFLTKIENGELLLELRDYFYKKSKFSKKSFIKRLPLRYQANKKYPKVEKYAIIFVEIYRRDGVFFMNLSIQDELQPFSEELQRYVTPIFLEELARELGFIKRKRKFSGSDLAAICIWISQRVASDPLVRLCSRLHAATGTLLSPEGLNKRLNAKAVLLLQHIFSLLLQKKYVNKRKFLTISSLISNEFVF</sequence>
<name>Q737L1_BACC1</name>
<evidence type="ECO:0008006" key="3">
    <source>
        <dbReference type="Google" id="ProtNLM"/>
    </source>
</evidence>
<accession>Q737L1</accession>
<evidence type="ECO:0000313" key="1">
    <source>
        <dbReference type="EMBL" id="AAS41551.1"/>
    </source>
</evidence>
<dbReference type="AlphaFoldDB" id="Q737L1"/>
<gene>
    <name evidence="1" type="ordered locus">BCE_2637</name>
</gene>
<evidence type="ECO:0000313" key="2">
    <source>
        <dbReference type="Proteomes" id="UP000002527"/>
    </source>
</evidence>
<dbReference type="HOGENOM" id="CLU_1425368_0_0_9"/>
<dbReference type="EMBL" id="AE017194">
    <property type="protein sequence ID" value="AAS41551.1"/>
    <property type="molecule type" value="Genomic_DNA"/>
</dbReference>